<dbReference type="RefSeq" id="WP_038489470.1">
    <property type="nucleotide sequence ID" value="NZ_CP009962.1"/>
</dbReference>
<keyword evidence="1" id="KW-0808">Transferase</keyword>
<dbReference type="GO" id="GO:0016740">
    <property type="term" value="F:transferase activity"/>
    <property type="evidence" value="ECO:0007669"/>
    <property type="project" value="UniProtKB-KW"/>
</dbReference>
<dbReference type="KEGG" id="care:LT85_2682"/>
<dbReference type="Gene3D" id="3.40.630.30">
    <property type="match status" value="1"/>
</dbReference>
<name>A0A0A1FDI6_9BURK</name>
<organism evidence="1 2">
    <name type="scientific">Collimonas arenae</name>
    <dbReference type="NCBI Taxonomy" id="279058"/>
    <lineage>
        <taxon>Bacteria</taxon>
        <taxon>Pseudomonadati</taxon>
        <taxon>Pseudomonadota</taxon>
        <taxon>Betaproteobacteria</taxon>
        <taxon>Burkholderiales</taxon>
        <taxon>Oxalobacteraceae</taxon>
        <taxon>Collimonas</taxon>
    </lineage>
</organism>
<dbReference type="OrthoDB" id="5109343at2"/>
<keyword evidence="2" id="KW-1185">Reference proteome</keyword>
<sequence>MQIRQAAISDYPKIVKLQLENTPGQLSDAEKLQGFVVSDMDEQQFAAINQALGILVAMDGDQLAGFVCMVPLAMQPRHPVVDAMLATFANQQFDGKTLLQQRVFVYGPVCIGKQWRGQGVLQKLFAAVKAHTCADYDLGAAFIDDRNPHSLAAHVQGLKMTALKPFSCKEQNYQLVVFPTTT</sequence>
<dbReference type="STRING" id="279058.LT85_2682"/>
<dbReference type="SUPFAM" id="SSF55729">
    <property type="entry name" value="Acyl-CoA N-acyltransferases (Nat)"/>
    <property type="match status" value="1"/>
</dbReference>
<protein>
    <submittedName>
        <fullName evidence="1">Acetyltransferase</fullName>
    </submittedName>
</protein>
<dbReference type="HOGENOM" id="CLU_118082_0_0_4"/>
<dbReference type="EMBL" id="CP009962">
    <property type="protein sequence ID" value="AIY41840.1"/>
    <property type="molecule type" value="Genomic_DNA"/>
</dbReference>
<evidence type="ECO:0000313" key="1">
    <source>
        <dbReference type="EMBL" id="AIY41840.1"/>
    </source>
</evidence>
<reference evidence="2" key="1">
    <citation type="journal article" date="2014" name="Soil Biol. Biochem.">
        <title>Structure and function of bacterial communities in ageing soils: Insights from the Mendocino ecological staircase.</title>
        <authorList>
            <person name="Uroz S."/>
            <person name="Tech J.J."/>
            <person name="Sawaya N.A."/>
            <person name="Frey-Klett P."/>
            <person name="Leveau J.H.J."/>
        </authorList>
    </citation>
    <scope>NUCLEOTIDE SEQUENCE [LARGE SCALE GENOMIC DNA]</scope>
    <source>
        <strain evidence="2">Cal35</strain>
    </source>
</reference>
<evidence type="ECO:0000313" key="2">
    <source>
        <dbReference type="Proteomes" id="UP000030302"/>
    </source>
</evidence>
<gene>
    <name evidence="1" type="ORF">LT85_2682</name>
</gene>
<dbReference type="InterPro" id="IPR016181">
    <property type="entry name" value="Acyl_CoA_acyltransferase"/>
</dbReference>
<dbReference type="Proteomes" id="UP000030302">
    <property type="component" value="Chromosome"/>
</dbReference>
<proteinExistence type="predicted"/>
<dbReference type="AlphaFoldDB" id="A0A0A1FDI6"/>
<accession>A0A0A1FDI6</accession>